<dbReference type="InterPro" id="IPR006439">
    <property type="entry name" value="HAD-SF_hydro_IA"/>
</dbReference>
<dbReference type="EMBL" id="DXGF01000193">
    <property type="protein sequence ID" value="HIW84845.1"/>
    <property type="molecule type" value="Genomic_DNA"/>
</dbReference>
<dbReference type="PANTHER" id="PTHR18901:SF38">
    <property type="entry name" value="PSEUDOURIDINE-5'-PHOSPHATASE"/>
    <property type="match status" value="1"/>
</dbReference>
<dbReference type="Proteomes" id="UP000824263">
    <property type="component" value="Unassembled WGS sequence"/>
</dbReference>
<name>A0A9D1RCD6_9FIRM</name>
<dbReference type="SFLD" id="SFLDS00003">
    <property type="entry name" value="Haloacid_Dehalogenase"/>
    <property type="match status" value="1"/>
</dbReference>
<dbReference type="Gene3D" id="3.40.50.1000">
    <property type="entry name" value="HAD superfamily/HAD-like"/>
    <property type="match status" value="1"/>
</dbReference>
<comment type="caution">
    <text evidence="1">The sequence shown here is derived from an EMBL/GenBank/DDBJ whole genome shotgun (WGS) entry which is preliminary data.</text>
</comment>
<dbReference type="AlphaFoldDB" id="A0A9D1RCD6"/>
<evidence type="ECO:0000313" key="1">
    <source>
        <dbReference type="EMBL" id="HIW84845.1"/>
    </source>
</evidence>
<dbReference type="SFLD" id="SFLDG01129">
    <property type="entry name" value="C1.5:_HAD__Beta-PGM__Phosphata"/>
    <property type="match status" value="1"/>
</dbReference>
<organism evidence="1 2">
    <name type="scientific">Candidatus Dorea gallistercoris</name>
    <dbReference type="NCBI Taxonomy" id="2838542"/>
    <lineage>
        <taxon>Bacteria</taxon>
        <taxon>Bacillati</taxon>
        <taxon>Bacillota</taxon>
        <taxon>Clostridia</taxon>
        <taxon>Lachnospirales</taxon>
        <taxon>Lachnospiraceae</taxon>
        <taxon>Dorea</taxon>
    </lineage>
</organism>
<dbReference type="InterPro" id="IPR023214">
    <property type="entry name" value="HAD_sf"/>
</dbReference>
<dbReference type="InterPro" id="IPR023198">
    <property type="entry name" value="PGP-like_dom2"/>
</dbReference>
<sequence length="218" mass="24606">MIRGVIFDADGVLLDSMAIWEEAGERYLRKQGREPEPRLGRTLFAMTVQEAAQYLKETYAISLGIQEVAAGILETVNDFYLYEVQLKPGVSEFLEALDRKGIQAAVATSSEKSQIEQAFQRLGIRKYFQGIATCTEAGAGKTEPAVYEMARNMLGTEVKETAVMEDSLYALLTAKRAGYPTVGIYDPFSEEDQEELKRQADLYLPDLRNEKRFWDCFL</sequence>
<dbReference type="GO" id="GO:0016791">
    <property type="term" value="F:phosphatase activity"/>
    <property type="evidence" value="ECO:0007669"/>
    <property type="project" value="TreeGrafter"/>
</dbReference>
<dbReference type="InterPro" id="IPR041492">
    <property type="entry name" value="HAD_2"/>
</dbReference>
<dbReference type="Gene3D" id="1.10.150.240">
    <property type="entry name" value="Putative phosphatase, domain 2"/>
    <property type="match status" value="1"/>
</dbReference>
<evidence type="ECO:0000313" key="2">
    <source>
        <dbReference type="Proteomes" id="UP000824263"/>
    </source>
</evidence>
<proteinExistence type="predicted"/>
<accession>A0A9D1RCD6</accession>
<dbReference type="PANTHER" id="PTHR18901">
    <property type="entry name" value="2-DEOXYGLUCOSE-6-PHOSPHATE PHOSPHATASE 2"/>
    <property type="match status" value="1"/>
</dbReference>
<dbReference type="Pfam" id="PF13419">
    <property type="entry name" value="HAD_2"/>
    <property type="match status" value="1"/>
</dbReference>
<dbReference type="NCBIfam" id="TIGR01509">
    <property type="entry name" value="HAD-SF-IA-v3"/>
    <property type="match status" value="1"/>
</dbReference>
<reference evidence="1" key="1">
    <citation type="journal article" date="2021" name="PeerJ">
        <title>Extensive microbial diversity within the chicken gut microbiome revealed by metagenomics and culture.</title>
        <authorList>
            <person name="Gilroy R."/>
            <person name="Ravi A."/>
            <person name="Getino M."/>
            <person name="Pursley I."/>
            <person name="Horton D.L."/>
            <person name="Alikhan N.F."/>
            <person name="Baker D."/>
            <person name="Gharbi K."/>
            <person name="Hall N."/>
            <person name="Watson M."/>
            <person name="Adriaenssens E.M."/>
            <person name="Foster-Nyarko E."/>
            <person name="Jarju S."/>
            <person name="Secka A."/>
            <person name="Antonio M."/>
            <person name="Oren A."/>
            <person name="Chaudhuri R.R."/>
            <person name="La Ragione R."/>
            <person name="Hildebrand F."/>
            <person name="Pallen M.J."/>
        </authorList>
    </citation>
    <scope>NUCLEOTIDE SEQUENCE</scope>
    <source>
        <strain evidence="1">ChiSxjej1B13-11762</strain>
    </source>
</reference>
<dbReference type="InterPro" id="IPR036412">
    <property type="entry name" value="HAD-like_sf"/>
</dbReference>
<gene>
    <name evidence="1" type="ORF">H9873_11090</name>
</gene>
<reference evidence="1" key="2">
    <citation type="submission" date="2021-04" db="EMBL/GenBank/DDBJ databases">
        <authorList>
            <person name="Gilroy R."/>
        </authorList>
    </citation>
    <scope>NUCLEOTIDE SEQUENCE</scope>
    <source>
        <strain evidence="1">ChiSxjej1B13-11762</strain>
    </source>
</reference>
<protein>
    <submittedName>
        <fullName evidence="1">HAD family phosphatase</fullName>
    </submittedName>
</protein>
<dbReference type="PRINTS" id="PR00413">
    <property type="entry name" value="HADHALOGNASE"/>
</dbReference>
<dbReference type="SUPFAM" id="SSF56784">
    <property type="entry name" value="HAD-like"/>
    <property type="match status" value="1"/>
</dbReference>